<evidence type="ECO:0000256" key="7">
    <source>
        <dbReference type="ARBA" id="ARBA00022982"/>
    </source>
</evidence>
<feature type="transmembrane region" description="Helical" evidence="10">
    <location>
        <begin position="209"/>
        <end position="228"/>
    </location>
</feature>
<keyword evidence="5 10" id="KW-0812">Transmembrane</keyword>
<comment type="subcellular location">
    <subcellularLocation>
        <location evidence="10">Cell membrane</location>
        <topology evidence="10">Multi-pass membrane protein</topology>
    </subcellularLocation>
</comment>
<sequence>MNELLVVSSSPHIRGSLTVRKIMMDVTIALLPAGIMGVYFYGWHALLIMVLSVASAVLTEAVIQKLMKKPVTVNDFSAVVTGLLLAYNVPPTAPWWLPVVGSAFAIAIVKQCFGGLGHNFVNPALAGRAFLLVSWPVLMTNFVAPGLDAVASATPLALMKSGAVEQLPSLWNLFIGNIGGCIGETSALAILIGAAYLVAARLIDIRIPLSFIGTTALLTWIFGGQAGMFTGMPLHHILMGGLMLGAFFMATDYTTSPVSPKARIVFGIGCGVITSVIRIWGGYPEGVSYSILIMNIAAPLLDRFMKPKVFGEVKSRG</sequence>
<evidence type="ECO:0000256" key="9">
    <source>
        <dbReference type="ARBA" id="ARBA00023136"/>
    </source>
</evidence>
<feature type="transmembrane region" description="Helical" evidence="10">
    <location>
        <begin position="171"/>
        <end position="197"/>
    </location>
</feature>
<evidence type="ECO:0000256" key="8">
    <source>
        <dbReference type="ARBA" id="ARBA00022989"/>
    </source>
</evidence>
<comment type="similarity">
    <text evidence="10">Belongs to the NqrB/RnfD family.</text>
</comment>
<feature type="transmembrane region" description="Helical" evidence="10">
    <location>
        <begin position="262"/>
        <end position="281"/>
    </location>
</feature>
<keyword evidence="4 10" id="KW-0288">FMN</keyword>
<feature type="modified residue" description="FMN phosphoryl threonine" evidence="10">
    <location>
        <position position="154"/>
    </location>
</feature>
<keyword evidence="8 10" id="KW-1133">Transmembrane helix</keyword>
<reference evidence="11" key="1">
    <citation type="submission" date="2020-08" db="EMBL/GenBank/DDBJ databases">
        <title>Genome public.</title>
        <authorList>
            <person name="Liu C."/>
            <person name="Sun Q."/>
        </authorList>
    </citation>
    <scope>NUCLEOTIDE SEQUENCE</scope>
    <source>
        <strain evidence="11">NSJ-53</strain>
    </source>
</reference>
<keyword evidence="3 10" id="KW-0285">Flavoprotein</keyword>
<comment type="function">
    <text evidence="10">Part of a membrane-bound complex that couples electron transfer with translocation of ions across the membrane.</text>
</comment>
<keyword evidence="2 10" id="KW-0597">Phosphoprotein</keyword>
<evidence type="ECO:0000256" key="10">
    <source>
        <dbReference type="HAMAP-Rule" id="MF_00462"/>
    </source>
</evidence>
<dbReference type="GO" id="GO:0055085">
    <property type="term" value="P:transmembrane transport"/>
    <property type="evidence" value="ECO:0007669"/>
    <property type="project" value="InterPro"/>
</dbReference>
<feature type="transmembrane region" description="Helical" evidence="10">
    <location>
        <begin position="22"/>
        <end position="40"/>
    </location>
</feature>
<evidence type="ECO:0000256" key="6">
    <source>
        <dbReference type="ARBA" id="ARBA00022967"/>
    </source>
</evidence>
<dbReference type="GO" id="GO:0022900">
    <property type="term" value="P:electron transport chain"/>
    <property type="evidence" value="ECO:0007669"/>
    <property type="project" value="UniProtKB-UniRule"/>
</dbReference>
<evidence type="ECO:0000256" key="4">
    <source>
        <dbReference type="ARBA" id="ARBA00022643"/>
    </source>
</evidence>
<evidence type="ECO:0000256" key="3">
    <source>
        <dbReference type="ARBA" id="ARBA00022630"/>
    </source>
</evidence>
<name>A0A926HPE0_9FIRM</name>
<keyword evidence="7 10" id="KW-0249">Electron transport</keyword>
<protein>
    <recommendedName>
        <fullName evidence="10">Ion-translocating oxidoreductase complex subunit D</fullName>
        <ecNumber evidence="10">7.-.-.-</ecNumber>
    </recommendedName>
    <alternativeName>
        <fullName evidence="10">Rnf electron transport complex subunit D</fullName>
    </alternativeName>
</protein>
<organism evidence="11 12">
    <name type="scientific">Gehongia tenuis</name>
    <dbReference type="NCBI Taxonomy" id="2763655"/>
    <lineage>
        <taxon>Bacteria</taxon>
        <taxon>Bacillati</taxon>
        <taxon>Bacillota</taxon>
        <taxon>Clostridia</taxon>
        <taxon>Christensenellales</taxon>
        <taxon>Christensenellaceae</taxon>
        <taxon>Gehongia</taxon>
    </lineage>
</organism>
<dbReference type="HAMAP" id="MF_00462">
    <property type="entry name" value="RsxD_RnfD"/>
    <property type="match status" value="1"/>
</dbReference>
<evidence type="ECO:0000256" key="1">
    <source>
        <dbReference type="ARBA" id="ARBA00022448"/>
    </source>
</evidence>
<proteinExistence type="inferred from homology"/>
<keyword evidence="12" id="KW-1185">Reference proteome</keyword>
<comment type="cofactor">
    <cofactor evidence="10">
        <name>FMN</name>
        <dbReference type="ChEBI" id="CHEBI:58210"/>
    </cofactor>
</comment>
<comment type="caution">
    <text evidence="11">The sequence shown here is derived from an EMBL/GenBank/DDBJ whole genome shotgun (WGS) entry which is preliminary data.</text>
</comment>
<comment type="subunit">
    <text evidence="10">The complex is composed of six subunits: RnfA, RnfB, RnfC, RnfD, RnfE and RnfG.</text>
</comment>
<evidence type="ECO:0000313" key="11">
    <source>
        <dbReference type="EMBL" id="MBC8531559.1"/>
    </source>
</evidence>
<accession>A0A926HPE0</accession>
<keyword evidence="1 10" id="KW-0813">Transport</keyword>
<keyword evidence="6 10" id="KW-1278">Translocase</keyword>
<dbReference type="Proteomes" id="UP000623172">
    <property type="component" value="Unassembled WGS sequence"/>
</dbReference>
<dbReference type="PANTHER" id="PTHR30578:SF0">
    <property type="entry name" value="ION-TRANSLOCATING OXIDOREDUCTASE COMPLEX SUBUNIT D"/>
    <property type="match status" value="1"/>
</dbReference>
<evidence type="ECO:0000256" key="5">
    <source>
        <dbReference type="ARBA" id="ARBA00022692"/>
    </source>
</evidence>
<dbReference type="NCBIfam" id="TIGR01946">
    <property type="entry name" value="rnfD"/>
    <property type="match status" value="1"/>
</dbReference>
<dbReference type="InterPro" id="IPR004338">
    <property type="entry name" value="NqrB/RnfD"/>
</dbReference>
<gene>
    <name evidence="10" type="primary">rnfD</name>
    <name evidence="11" type="ORF">H8696_06815</name>
</gene>
<dbReference type="InterPro" id="IPR011303">
    <property type="entry name" value="RnfD_bac"/>
</dbReference>
<dbReference type="EMBL" id="JACRSR010000002">
    <property type="protein sequence ID" value="MBC8531559.1"/>
    <property type="molecule type" value="Genomic_DNA"/>
</dbReference>
<evidence type="ECO:0000313" key="12">
    <source>
        <dbReference type="Proteomes" id="UP000623172"/>
    </source>
</evidence>
<feature type="transmembrane region" description="Helical" evidence="10">
    <location>
        <begin position="95"/>
        <end position="117"/>
    </location>
</feature>
<dbReference type="GO" id="GO:0005886">
    <property type="term" value="C:plasma membrane"/>
    <property type="evidence" value="ECO:0007669"/>
    <property type="project" value="UniProtKB-SubCell"/>
</dbReference>
<dbReference type="AlphaFoldDB" id="A0A926HPE0"/>
<keyword evidence="10" id="KW-1003">Cell membrane</keyword>
<keyword evidence="9 10" id="KW-0472">Membrane</keyword>
<dbReference type="RefSeq" id="WP_249316182.1">
    <property type="nucleotide sequence ID" value="NZ_JACRSR010000002.1"/>
</dbReference>
<feature type="transmembrane region" description="Helical" evidence="10">
    <location>
        <begin position="234"/>
        <end position="250"/>
    </location>
</feature>
<dbReference type="EC" id="7.-.-.-" evidence="10"/>
<dbReference type="PANTHER" id="PTHR30578">
    <property type="entry name" value="ELECTRON TRANSPORT COMPLEX PROTEIN RNFD"/>
    <property type="match status" value="1"/>
</dbReference>
<dbReference type="Pfam" id="PF03116">
    <property type="entry name" value="NQR2_RnfD_RnfE"/>
    <property type="match status" value="1"/>
</dbReference>
<feature type="transmembrane region" description="Helical" evidence="10">
    <location>
        <begin position="129"/>
        <end position="151"/>
    </location>
</feature>
<evidence type="ECO:0000256" key="2">
    <source>
        <dbReference type="ARBA" id="ARBA00022553"/>
    </source>
</evidence>